<keyword evidence="2" id="KW-1185">Reference proteome</keyword>
<comment type="caution">
    <text evidence="1">The sequence shown here is derived from an EMBL/GenBank/DDBJ whole genome shotgun (WGS) entry which is preliminary data.</text>
</comment>
<evidence type="ECO:0000313" key="1">
    <source>
        <dbReference type="EMBL" id="MET3533252.1"/>
    </source>
</evidence>
<name>A0ABV2ERH1_9STRE</name>
<accession>A0ABV2ERH1</accession>
<organism evidence="1 2">
    <name type="scientific">Streptococcus parasuis</name>
    <dbReference type="NCBI Taxonomy" id="1501662"/>
    <lineage>
        <taxon>Bacteria</taxon>
        <taxon>Bacillati</taxon>
        <taxon>Bacillota</taxon>
        <taxon>Bacilli</taxon>
        <taxon>Lactobacillales</taxon>
        <taxon>Streptococcaceae</taxon>
        <taxon>Streptococcus</taxon>
    </lineage>
</organism>
<sequence length="298" mass="35241">MVDLKIHFCYTNCMKTLTLGKLLGLPNFHHFYLVPVKRLEQTTDNYILVFKQDKELVFVDLESETGKTQEARFASHFQNDHLLIGLGAIPVSAWSTCQVIEVRKNTNQRGVSLSHLMESHGQLPIFKSIAEQYRAREQATVYDPYRYSYTVDEKSAIKDNQLKVIPRKEYEKIKDFHPFLKTRHGNVYAVPCLYQDIKRKQVTKIYIMGWYFYEKQLKISWKPSHSRKSRWRSSLVSVDKLSDRYFFQGELYKKGSYPVFLDQLTIKNKAYQQRLDDEFAAFISIIEIQKQKAQLRLR</sequence>
<protein>
    <submittedName>
        <fullName evidence="1">Uncharacterized protein</fullName>
    </submittedName>
</protein>
<gene>
    <name evidence="1" type="ORF">ABID50_000402</name>
</gene>
<dbReference type="EMBL" id="JBEPLX010000003">
    <property type="protein sequence ID" value="MET3533252.1"/>
    <property type="molecule type" value="Genomic_DNA"/>
</dbReference>
<dbReference type="Proteomes" id="UP001549134">
    <property type="component" value="Unassembled WGS sequence"/>
</dbReference>
<reference evidence="1 2" key="1">
    <citation type="submission" date="2024-06" db="EMBL/GenBank/DDBJ databases">
        <title>Genomic Encyclopedia of Type Strains, Phase IV (KMG-IV): sequencing the most valuable type-strain genomes for metagenomic binning, comparative biology and taxonomic classification.</title>
        <authorList>
            <person name="Goeker M."/>
        </authorList>
    </citation>
    <scope>NUCLEOTIDE SEQUENCE [LARGE SCALE GENOMIC DNA]</scope>
    <source>
        <strain evidence="1 2">DSM 29126</strain>
    </source>
</reference>
<proteinExistence type="predicted"/>
<evidence type="ECO:0000313" key="2">
    <source>
        <dbReference type="Proteomes" id="UP001549134"/>
    </source>
</evidence>